<keyword evidence="4" id="KW-1185">Reference proteome</keyword>
<feature type="transmembrane region" description="Helical" evidence="1">
    <location>
        <begin position="20"/>
        <end position="46"/>
    </location>
</feature>
<evidence type="ECO:0000256" key="1">
    <source>
        <dbReference type="SAM" id="Phobius"/>
    </source>
</evidence>
<organism evidence="3 4">
    <name type="scientific">Varunaivibrio sulfuroxidans</name>
    <dbReference type="NCBI Taxonomy" id="1773489"/>
    <lineage>
        <taxon>Bacteria</taxon>
        <taxon>Pseudomonadati</taxon>
        <taxon>Pseudomonadota</taxon>
        <taxon>Alphaproteobacteria</taxon>
        <taxon>Rhodospirillales</taxon>
        <taxon>Magnetovibrionaceae</taxon>
        <taxon>Varunaivibrio</taxon>
    </lineage>
</organism>
<comment type="caution">
    <text evidence="3">The sequence shown here is derived from an EMBL/GenBank/DDBJ whole genome shotgun (WGS) entry which is preliminary data.</text>
</comment>
<keyword evidence="1" id="KW-0472">Membrane</keyword>
<dbReference type="GO" id="GO:0005886">
    <property type="term" value="C:plasma membrane"/>
    <property type="evidence" value="ECO:0007669"/>
    <property type="project" value="TreeGrafter"/>
</dbReference>
<keyword evidence="1" id="KW-0812">Transmembrane</keyword>
<dbReference type="OrthoDB" id="9810270at2"/>
<sequence length="193" mass="21388">MLRHLYDWTMDLSAKPYAMWALAAVAFMESSFFPLPPDLLIISMVLASRSKAWKIATVSTLGSVVGGLFGYAIGYYMFASIGRPVLDFYGYAAKFQVFQSYYNQWGAWIVAGAGFTPIPYKVFTIASGVSGLNLGVFTVASGLSRGARFFLEAGLLWYYGEPIRHFIEVHLGKLALFGFILLFGGFALIKYVF</sequence>
<feature type="domain" description="VTT" evidence="2">
    <location>
        <begin position="40"/>
        <end position="154"/>
    </location>
</feature>
<reference evidence="3 4" key="1">
    <citation type="submission" date="2019-03" db="EMBL/GenBank/DDBJ databases">
        <title>Genomic Encyclopedia of Type Strains, Phase IV (KMG-IV): sequencing the most valuable type-strain genomes for metagenomic binning, comparative biology and taxonomic classification.</title>
        <authorList>
            <person name="Goeker M."/>
        </authorList>
    </citation>
    <scope>NUCLEOTIDE SEQUENCE [LARGE SCALE GENOMIC DNA]</scope>
    <source>
        <strain evidence="3 4">DSM 101688</strain>
    </source>
</reference>
<dbReference type="AlphaFoldDB" id="A0A4V2UN42"/>
<protein>
    <submittedName>
        <fullName evidence="3">Membrane protein YqaA with SNARE-associated domain</fullName>
    </submittedName>
</protein>
<name>A0A4V2UN42_9PROT</name>
<dbReference type="PANTHER" id="PTHR42709">
    <property type="entry name" value="ALKALINE PHOSPHATASE LIKE PROTEIN"/>
    <property type="match status" value="1"/>
</dbReference>
<keyword evidence="1" id="KW-1133">Transmembrane helix</keyword>
<feature type="transmembrane region" description="Helical" evidence="1">
    <location>
        <begin position="58"/>
        <end position="81"/>
    </location>
</feature>
<feature type="transmembrane region" description="Helical" evidence="1">
    <location>
        <begin position="171"/>
        <end position="192"/>
    </location>
</feature>
<evidence type="ECO:0000259" key="2">
    <source>
        <dbReference type="Pfam" id="PF09335"/>
    </source>
</evidence>
<dbReference type="Proteomes" id="UP000295304">
    <property type="component" value="Unassembled WGS sequence"/>
</dbReference>
<dbReference type="InterPro" id="IPR032816">
    <property type="entry name" value="VTT_dom"/>
</dbReference>
<feature type="transmembrane region" description="Helical" evidence="1">
    <location>
        <begin position="132"/>
        <end position="151"/>
    </location>
</feature>
<dbReference type="PANTHER" id="PTHR42709:SF11">
    <property type="entry name" value="DEDA FAMILY PROTEIN"/>
    <property type="match status" value="1"/>
</dbReference>
<accession>A0A4V2UN42</accession>
<evidence type="ECO:0000313" key="3">
    <source>
        <dbReference type="EMBL" id="TCS60591.1"/>
    </source>
</evidence>
<dbReference type="RefSeq" id="WP_132939902.1">
    <property type="nucleotide sequence ID" value="NZ_CP119676.1"/>
</dbReference>
<feature type="transmembrane region" description="Helical" evidence="1">
    <location>
        <begin position="101"/>
        <end position="120"/>
    </location>
</feature>
<gene>
    <name evidence="3" type="ORF">EDD55_11065</name>
</gene>
<evidence type="ECO:0000313" key="4">
    <source>
        <dbReference type="Proteomes" id="UP000295304"/>
    </source>
</evidence>
<dbReference type="InterPro" id="IPR051311">
    <property type="entry name" value="DedA_domain"/>
</dbReference>
<dbReference type="EMBL" id="SLZW01000010">
    <property type="protein sequence ID" value="TCS60591.1"/>
    <property type="molecule type" value="Genomic_DNA"/>
</dbReference>
<dbReference type="Pfam" id="PF09335">
    <property type="entry name" value="VTT_dom"/>
    <property type="match status" value="1"/>
</dbReference>
<proteinExistence type="predicted"/>